<dbReference type="AlphaFoldDB" id="A0A2M6KA03"/>
<dbReference type="EMBL" id="PCWW01000011">
    <property type="protein sequence ID" value="PIR13908.1"/>
    <property type="molecule type" value="Genomic_DNA"/>
</dbReference>
<reference evidence="1 2" key="1">
    <citation type="submission" date="2017-09" db="EMBL/GenBank/DDBJ databases">
        <title>Depth-based differentiation of microbial function through sediment-hosted aquifers and enrichment of novel symbionts in the deep terrestrial subsurface.</title>
        <authorList>
            <person name="Probst A.J."/>
            <person name="Ladd B."/>
            <person name="Jarett J.K."/>
            <person name="Geller-Mcgrath D.E."/>
            <person name="Sieber C.M."/>
            <person name="Emerson J.B."/>
            <person name="Anantharaman K."/>
            <person name="Thomas B.C."/>
            <person name="Malmstrom R."/>
            <person name="Stieglmeier M."/>
            <person name="Klingl A."/>
            <person name="Woyke T."/>
            <person name="Ryan C.M."/>
            <person name="Banfield J.F."/>
        </authorList>
    </citation>
    <scope>NUCLEOTIDE SEQUENCE [LARGE SCALE GENOMIC DNA]</scope>
    <source>
        <strain evidence="1">CG11_big_fil_rev_8_21_14_0_20_39_10</strain>
    </source>
</reference>
<organism evidence="1 2">
    <name type="scientific">Candidatus Falkowbacteria bacterium CG11_big_fil_rev_8_21_14_0_20_39_10</name>
    <dbReference type="NCBI Taxonomy" id="1974570"/>
    <lineage>
        <taxon>Bacteria</taxon>
        <taxon>Candidatus Falkowiibacteriota</taxon>
    </lineage>
</organism>
<sequence>MLKWVNVANKEKVVEVESVRIAPVGVAENAKTKMLSQPTIMGRQPWLSQKLAIYTHLAVPRTKVHFRKALELFIVSWPFSFAF</sequence>
<evidence type="ECO:0000313" key="1">
    <source>
        <dbReference type="EMBL" id="PIR13908.1"/>
    </source>
</evidence>
<proteinExistence type="predicted"/>
<evidence type="ECO:0000313" key="2">
    <source>
        <dbReference type="Proteomes" id="UP000230869"/>
    </source>
</evidence>
<protein>
    <submittedName>
        <fullName evidence="1">Uncharacterized protein</fullName>
    </submittedName>
</protein>
<comment type="caution">
    <text evidence="1">The sequence shown here is derived from an EMBL/GenBank/DDBJ whole genome shotgun (WGS) entry which is preliminary data.</text>
</comment>
<gene>
    <name evidence="1" type="ORF">COV49_00645</name>
</gene>
<name>A0A2M6KA03_9BACT</name>
<accession>A0A2M6KA03</accession>
<dbReference type="Proteomes" id="UP000230869">
    <property type="component" value="Unassembled WGS sequence"/>
</dbReference>